<dbReference type="Gene3D" id="1.10.10.10">
    <property type="entry name" value="Winged helix-like DNA-binding domain superfamily/Winged helix DNA-binding domain"/>
    <property type="match status" value="1"/>
</dbReference>
<name>A0A1M5TN50_9EURY</name>
<dbReference type="Pfam" id="PF24035">
    <property type="entry name" value="DUF7344"/>
    <property type="match status" value="1"/>
</dbReference>
<dbReference type="EMBL" id="FQWV01000008">
    <property type="protein sequence ID" value="SHH52134.1"/>
    <property type="molecule type" value="Genomic_DNA"/>
</dbReference>
<keyword evidence="3" id="KW-1185">Reference proteome</keyword>
<proteinExistence type="predicted"/>
<accession>A0A1M5TN50</accession>
<dbReference type="InterPro" id="IPR055768">
    <property type="entry name" value="DUF7344"/>
</dbReference>
<evidence type="ECO:0000313" key="3">
    <source>
        <dbReference type="Proteomes" id="UP000184357"/>
    </source>
</evidence>
<gene>
    <name evidence="2" type="ORF">SAMN05443636_2776</name>
</gene>
<dbReference type="Proteomes" id="UP000184357">
    <property type="component" value="Unassembled WGS sequence"/>
</dbReference>
<dbReference type="OrthoDB" id="328089at2157"/>
<sequence>MANKGTDQRGEGQAGERVTLADDELYRAFASKPRRRLLHLLLDADAGSRSVDELATLLSGWEAADSGSAVSPNEHVRTRIALTHVHLPRLAELNLIEYDPTEGAVSATAVDPAVATVIERSVADVQSVQQ</sequence>
<evidence type="ECO:0000259" key="1">
    <source>
        <dbReference type="Pfam" id="PF24035"/>
    </source>
</evidence>
<organism evidence="2 3">
    <name type="scientific">Halobaculum gomorrense</name>
    <dbReference type="NCBI Taxonomy" id="43928"/>
    <lineage>
        <taxon>Archaea</taxon>
        <taxon>Methanobacteriati</taxon>
        <taxon>Methanobacteriota</taxon>
        <taxon>Stenosarchaea group</taxon>
        <taxon>Halobacteria</taxon>
        <taxon>Halobacteriales</taxon>
        <taxon>Haloferacaceae</taxon>
        <taxon>Halobaculum</taxon>
    </lineage>
</organism>
<dbReference type="STRING" id="43928.SAMN05443636_2776"/>
<dbReference type="RefSeq" id="WP_079991658.1">
    <property type="nucleotide sequence ID" value="NZ_FQWV01000008.1"/>
</dbReference>
<protein>
    <recommendedName>
        <fullName evidence="1">DUF7344 domain-containing protein</fullName>
    </recommendedName>
</protein>
<dbReference type="AlphaFoldDB" id="A0A1M5TN50"/>
<evidence type="ECO:0000313" key="2">
    <source>
        <dbReference type="EMBL" id="SHH52134.1"/>
    </source>
</evidence>
<feature type="domain" description="DUF7344" evidence="1">
    <location>
        <begin position="29"/>
        <end position="105"/>
    </location>
</feature>
<dbReference type="InterPro" id="IPR036388">
    <property type="entry name" value="WH-like_DNA-bd_sf"/>
</dbReference>
<reference evidence="2 3" key="1">
    <citation type="submission" date="2016-11" db="EMBL/GenBank/DDBJ databases">
        <authorList>
            <person name="Jaros S."/>
            <person name="Januszkiewicz K."/>
            <person name="Wedrychowicz H."/>
        </authorList>
    </citation>
    <scope>NUCLEOTIDE SEQUENCE [LARGE SCALE GENOMIC DNA]</scope>
    <source>
        <strain evidence="2 3">DSM 9297</strain>
    </source>
</reference>